<name>A0A382KTD1_9ZZZZ</name>
<gene>
    <name evidence="1" type="ORF">METZ01_LOCUS279326</name>
</gene>
<organism evidence="1">
    <name type="scientific">marine metagenome</name>
    <dbReference type="NCBI Taxonomy" id="408172"/>
    <lineage>
        <taxon>unclassified sequences</taxon>
        <taxon>metagenomes</taxon>
        <taxon>ecological metagenomes</taxon>
    </lineage>
</organism>
<accession>A0A382KTD1</accession>
<protein>
    <submittedName>
        <fullName evidence="1">Uncharacterized protein</fullName>
    </submittedName>
</protein>
<feature type="non-terminal residue" evidence="1">
    <location>
        <position position="1"/>
    </location>
</feature>
<proteinExistence type="predicted"/>
<dbReference type="AlphaFoldDB" id="A0A382KTD1"/>
<evidence type="ECO:0000313" key="1">
    <source>
        <dbReference type="EMBL" id="SVC26472.1"/>
    </source>
</evidence>
<reference evidence="1" key="1">
    <citation type="submission" date="2018-05" db="EMBL/GenBank/DDBJ databases">
        <authorList>
            <person name="Lanie J.A."/>
            <person name="Ng W.-L."/>
            <person name="Kazmierczak K.M."/>
            <person name="Andrzejewski T.M."/>
            <person name="Davidsen T.M."/>
            <person name="Wayne K.J."/>
            <person name="Tettelin H."/>
            <person name="Glass J.I."/>
            <person name="Rusch D."/>
            <person name="Podicherti R."/>
            <person name="Tsui H.-C.T."/>
            <person name="Winkler M.E."/>
        </authorList>
    </citation>
    <scope>NUCLEOTIDE SEQUENCE</scope>
</reference>
<sequence length="32" mass="3684">KLGYYNKAIQPLQTAMNIHPDLARNKSQNSLR</sequence>
<dbReference type="EMBL" id="UINC01082055">
    <property type="protein sequence ID" value="SVC26472.1"/>
    <property type="molecule type" value="Genomic_DNA"/>
</dbReference>